<dbReference type="Proteomes" id="UP000507470">
    <property type="component" value="Unassembled WGS sequence"/>
</dbReference>
<dbReference type="GO" id="GO:0008270">
    <property type="term" value="F:zinc ion binding"/>
    <property type="evidence" value="ECO:0007669"/>
    <property type="project" value="UniProtKB-KW"/>
</dbReference>
<protein>
    <recommendedName>
        <fullName evidence="4">TRIM2_3</fullName>
    </recommendedName>
</protein>
<dbReference type="AlphaFoldDB" id="A0A6J7ZY62"/>
<dbReference type="OrthoDB" id="6132983at2759"/>
<name>A0A6J7ZY62_MYTCO</name>
<gene>
    <name evidence="2" type="ORF">MCOR_1470</name>
</gene>
<dbReference type="InterPro" id="IPR011042">
    <property type="entry name" value="6-blade_b-propeller_TolB-like"/>
</dbReference>
<keyword evidence="1" id="KW-0175">Coiled coil</keyword>
<evidence type="ECO:0000256" key="1">
    <source>
        <dbReference type="SAM" id="Coils"/>
    </source>
</evidence>
<dbReference type="PANTHER" id="PTHR24104">
    <property type="entry name" value="E3 UBIQUITIN-PROTEIN LIGASE NHLRC1-RELATED"/>
    <property type="match status" value="1"/>
</dbReference>
<accession>A0A6J7ZY62</accession>
<dbReference type="GO" id="GO:0061630">
    <property type="term" value="F:ubiquitin protein ligase activity"/>
    <property type="evidence" value="ECO:0007669"/>
    <property type="project" value="TreeGrafter"/>
</dbReference>
<organism evidence="2 3">
    <name type="scientific">Mytilus coruscus</name>
    <name type="common">Sea mussel</name>
    <dbReference type="NCBI Taxonomy" id="42192"/>
    <lineage>
        <taxon>Eukaryota</taxon>
        <taxon>Metazoa</taxon>
        <taxon>Spiralia</taxon>
        <taxon>Lophotrochozoa</taxon>
        <taxon>Mollusca</taxon>
        <taxon>Bivalvia</taxon>
        <taxon>Autobranchia</taxon>
        <taxon>Pteriomorphia</taxon>
        <taxon>Mytilida</taxon>
        <taxon>Mytiloidea</taxon>
        <taxon>Mytilidae</taxon>
        <taxon>Mytilinae</taxon>
        <taxon>Mytilus</taxon>
    </lineage>
</organism>
<feature type="coiled-coil region" evidence="1">
    <location>
        <begin position="17"/>
        <end position="88"/>
    </location>
</feature>
<evidence type="ECO:0000313" key="3">
    <source>
        <dbReference type="Proteomes" id="UP000507470"/>
    </source>
</evidence>
<dbReference type="SUPFAM" id="SSF101898">
    <property type="entry name" value="NHL repeat"/>
    <property type="match status" value="1"/>
</dbReference>
<reference evidence="2 3" key="1">
    <citation type="submission" date="2020-06" db="EMBL/GenBank/DDBJ databases">
        <authorList>
            <person name="Li R."/>
            <person name="Bekaert M."/>
        </authorList>
    </citation>
    <scope>NUCLEOTIDE SEQUENCE [LARGE SCALE GENOMIC DNA]</scope>
    <source>
        <strain evidence="3">wild</strain>
    </source>
</reference>
<dbReference type="EMBL" id="CACVKT020000292">
    <property type="protein sequence ID" value="CAC5358048.1"/>
    <property type="molecule type" value="Genomic_DNA"/>
</dbReference>
<proteinExistence type="predicted"/>
<sequence length="406" mass="45458">MRKSIDDFLTNLEHKILVDLESKHSKLKSKMAILVQQMEQMASKINEMQSDFTKMTEYATELQMYVGLREIEKATSQATKYIDDLEREDHFSERNLDYIRNITSKLQSILQDVKSFGDININTTPSTLRVKAGRKDQAQHLVQNIPGIEQIKPSLIRTLIIPKDMKSLHIKACVALPDGKFMVLDKNKNQLLLFSNNGIFIRKVFSFTSDPWDACFVRNNTVALTLGTERLTAVVDVKKDIIIQTIKLSHYCKGVASDGQILVISSVDESTIVNLNDMSHTILGGLKGNRVALFQCNIYCTIFGGNKVSCYKSTGELLWTFINQDIINSAGITLDKNGFVYIASNGNNSIVVVSPDGKTCKTILSEDDGIKDPWAIDINRETGMMIVSSTISDNSRSYCSAIAYKI</sequence>
<dbReference type="InterPro" id="IPR050952">
    <property type="entry name" value="TRIM-NHL_E3_ligases"/>
</dbReference>
<dbReference type="GO" id="GO:0043161">
    <property type="term" value="P:proteasome-mediated ubiquitin-dependent protein catabolic process"/>
    <property type="evidence" value="ECO:0007669"/>
    <property type="project" value="TreeGrafter"/>
</dbReference>
<evidence type="ECO:0000313" key="2">
    <source>
        <dbReference type="EMBL" id="CAC5358048.1"/>
    </source>
</evidence>
<evidence type="ECO:0008006" key="4">
    <source>
        <dbReference type="Google" id="ProtNLM"/>
    </source>
</evidence>
<keyword evidence="3" id="KW-1185">Reference proteome</keyword>
<dbReference type="Gene3D" id="2.120.10.30">
    <property type="entry name" value="TolB, C-terminal domain"/>
    <property type="match status" value="1"/>
</dbReference>
<dbReference type="PANTHER" id="PTHR24104:SF25">
    <property type="entry name" value="PROTEIN LIN-41"/>
    <property type="match status" value="1"/>
</dbReference>
<dbReference type="GO" id="GO:0000209">
    <property type="term" value="P:protein polyubiquitination"/>
    <property type="evidence" value="ECO:0007669"/>
    <property type="project" value="TreeGrafter"/>
</dbReference>